<evidence type="ECO:0000256" key="1">
    <source>
        <dbReference type="ARBA" id="ARBA00004167"/>
    </source>
</evidence>
<dbReference type="SMART" id="SM01411">
    <property type="entry name" value="Ephrin_rec_like"/>
    <property type="match status" value="1"/>
</dbReference>
<keyword evidence="7" id="KW-0472">Membrane</keyword>
<organism evidence="12">
    <name type="scientific">Schistocephalus solidus</name>
    <name type="common">Tapeworm</name>
    <dbReference type="NCBI Taxonomy" id="70667"/>
    <lineage>
        <taxon>Eukaryota</taxon>
        <taxon>Metazoa</taxon>
        <taxon>Spiralia</taxon>
        <taxon>Lophotrochozoa</taxon>
        <taxon>Platyhelminthes</taxon>
        <taxon>Cestoda</taxon>
        <taxon>Eucestoda</taxon>
        <taxon>Diphyllobothriidea</taxon>
        <taxon>Diphyllobothriidae</taxon>
        <taxon>Schistocephalus</taxon>
    </lineage>
</organism>
<dbReference type="SUPFAM" id="SSF57184">
    <property type="entry name" value="Growth factor receptor domain"/>
    <property type="match status" value="1"/>
</dbReference>
<evidence type="ECO:0000259" key="9">
    <source>
        <dbReference type="Pfam" id="PF07699"/>
    </source>
</evidence>
<evidence type="ECO:0000256" key="7">
    <source>
        <dbReference type="ARBA" id="ARBA00023136"/>
    </source>
</evidence>
<dbReference type="GO" id="GO:0030425">
    <property type="term" value="C:dendrite"/>
    <property type="evidence" value="ECO:0007669"/>
    <property type="project" value="TreeGrafter"/>
</dbReference>
<evidence type="ECO:0000313" key="10">
    <source>
        <dbReference type="EMBL" id="VDM00659.1"/>
    </source>
</evidence>
<dbReference type="GO" id="GO:0005886">
    <property type="term" value="C:plasma membrane"/>
    <property type="evidence" value="ECO:0007669"/>
    <property type="project" value="TreeGrafter"/>
</dbReference>
<sequence>MRLPETAAGHDAEVREVQGECVHGARPKGANSNRTSEMDGLAQLSGGLRPSFCKANGHWHVLAGSVCECLAGYEPSADSSACTACPVSTYKLRAGAGVCQLCPPNSHTVTVASSVCDCELGYFWHQKQHQEEKKEEEEEKRDFGVCTQYLPTPSGLRVMMRDDTKLLLTWNVLNPHAAVSTSDVVYALRCPTCRKSVVTFIPGYIINGTQ</sequence>
<dbReference type="InterPro" id="IPR009030">
    <property type="entry name" value="Growth_fac_rcpt_cys_sf"/>
</dbReference>
<reference evidence="10 11" key="2">
    <citation type="submission" date="2018-11" db="EMBL/GenBank/DDBJ databases">
        <authorList>
            <consortium name="Pathogen Informatics"/>
        </authorList>
    </citation>
    <scope>NUCLEOTIDE SEQUENCE [LARGE SCALE GENOMIC DNA]</scope>
    <source>
        <strain evidence="10 11">NST_G2</strain>
    </source>
</reference>
<gene>
    <name evidence="10" type="ORF">SSLN_LOCUS14273</name>
</gene>
<evidence type="ECO:0000313" key="11">
    <source>
        <dbReference type="Proteomes" id="UP000275846"/>
    </source>
</evidence>
<evidence type="ECO:0000256" key="3">
    <source>
        <dbReference type="ARBA" id="ARBA00022737"/>
    </source>
</evidence>
<dbReference type="PANTHER" id="PTHR46877:SF14">
    <property type="entry name" value="RECEPTOR PROTEIN-TYROSINE KINASE"/>
    <property type="match status" value="1"/>
</dbReference>
<keyword evidence="3" id="KW-0677">Repeat</keyword>
<dbReference type="Gene3D" id="2.10.50.10">
    <property type="entry name" value="Tumor Necrosis Factor Receptor, subunit A, domain 2"/>
    <property type="match status" value="1"/>
</dbReference>
<keyword evidence="4" id="KW-0547">Nucleotide-binding</keyword>
<evidence type="ECO:0000256" key="8">
    <source>
        <dbReference type="ARBA" id="ARBA00023170"/>
    </source>
</evidence>
<keyword evidence="8" id="KW-0675">Receptor</keyword>
<dbReference type="GO" id="GO:0005524">
    <property type="term" value="F:ATP binding"/>
    <property type="evidence" value="ECO:0007669"/>
    <property type="project" value="UniProtKB-KW"/>
</dbReference>
<dbReference type="WBParaSite" id="SSLN_0001481501-mRNA-1">
    <property type="protein sequence ID" value="SSLN_0001481501-mRNA-1"/>
    <property type="gene ID" value="SSLN_0001481501"/>
</dbReference>
<keyword evidence="2" id="KW-0812">Transmembrane</keyword>
<evidence type="ECO:0000256" key="4">
    <source>
        <dbReference type="ARBA" id="ARBA00022741"/>
    </source>
</evidence>
<dbReference type="GO" id="GO:0005005">
    <property type="term" value="F:transmembrane-ephrin receptor activity"/>
    <property type="evidence" value="ECO:0007669"/>
    <property type="project" value="TreeGrafter"/>
</dbReference>
<feature type="domain" description="Tyrosine-protein kinase ephrin type A/B receptor-like" evidence="9">
    <location>
        <begin position="77"/>
        <end position="118"/>
    </location>
</feature>
<dbReference type="InterPro" id="IPR050449">
    <property type="entry name" value="Ephrin_rcpt_TKs"/>
</dbReference>
<name>A0A183TCS5_SCHSO</name>
<dbReference type="InterPro" id="IPR011641">
    <property type="entry name" value="Tyr-kin_ephrin_A/B_rcpt-like"/>
</dbReference>
<dbReference type="EMBL" id="UYSU01038804">
    <property type="protein sequence ID" value="VDM00659.1"/>
    <property type="molecule type" value="Genomic_DNA"/>
</dbReference>
<dbReference type="OrthoDB" id="4062651at2759"/>
<evidence type="ECO:0000313" key="12">
    <source>
        <dbReference type="WBParaSite" id="SSLN_0001481501-mRNA-1"/>
    </source>
</evidence>
<dbReference type="AlphaFoldDB" id="A0A183TCS5"/>
<dbReference type="PANTHER" id="PTHR46877">
    <property type="entry name" value="EPH RECEPTOR A5"/>
    <property type="match status" value="1"/>
</dbReference>
<comment type="subcellular location">
    <subcellularLocation>
        <location evidence="1">Membrane</location>
        <topology evidence="1">Single-pass membrane protein</topology>
    </subcellularLocation>
</comment>
<dbReference type="Pfam" id="PF07699">
    <property type="entry name" value="Ephrin_rec_like"/>
    <property type="match status" value="1"/>
</dbReference>
<accession>A0A183TCS5</accession>
<reference evidence="12" key="1">
    <citation type="submission" date="2016-06" db="UniProtKB">
        <authorList>
            <consortium name="WormBaseParasite"/>
        </authorList>
    </citation>
    <scope>IDENTIFICATION</scope>
</reference>
<proteinExistence type="predicted"/>
<dbReference type="STRING" id="70667.A0A183TCS5"/>
<dbReference type="GO" id="GO:0007411">
    <property type="term" value="P:axon guidance"/>
    <property type="evidence" value="ECO:0007669"/>
    <property type="project" value="TreeGrafter"/>
</dbReference>
<dbReference type="Proteomes" id="UP000275846">
    <property type="component" value="Unassembled WGS sequence"/>
</dbReference>
<keyword evidence="6" id="KW-1133">Transmembrane helix</keyword>
<keyword evidence="11" id="KW-1185">Reference proteome</keyword>
<keyword evidence="5" id="KW-0067">ATP-binding</keyword>
<evidence type="ECO:0000256" key="2">
    <source>
        <dbReference type="ARBA" id="ARBA00022692"/>
    </source>
</evidence>
<evidence type="ECO:0000256" key="6">
    <source>
        <dbReference type="ARBA" id="ARBA00022989"/>
    </source>
</evidence>
<evidence type="ECO:0000256" key="5">
    <source>
        <dbReference type="ARBA" id="ARBA00022840"/>
    </source>
</evidence>
<protein>
    <submittedName>
        <fullName evidence="12">Ephrin_rec_like domain-containing protein</fullName>
    </submittedName>
</protein>
<dbReference type="FunFam" id="2.10.50.10:FF:000001">
    <property type="entry name" value="Ephrin type-A receptor 5"/>
    <property type="match status" value="1"/>
</dbReference>